<dbReference type="AlphaFoldDB" id="A0A7X8YEH9"/>
<dbReference type="RefSeq" id="WP_168887723.1">
    <property type="nucleotide sequence ID" value="NZ_JABAHY010000008.1"/>
</dbReference>
<organism evidence="1 2">
    <name type="scientific">Nesterenkonia sedimenti</name>
    <dbReference type="NCBI Taxonomy" id="1463632"/>
    <lineage>
        <taxon>Bacteria</taxon>
        <taxon>Bacillati</taxon>
        <taxon>Actinomycetota</taxon>
        <taxon>Actinomycetes</taxon>
        <taxon>Micrococcales</taxon>
        <taxon>Micrococcaceae</taxon>
        <taxon>Nesterenkonia</taxon>
    </lineage>
</organism>
<keyword evidence="2" id="KW-1185">Reference proteome</keyword>
<dbReference type="EMBL" id="JABAHY010000008">
    <property type="protein sequence ID" value="NLS10237.1"/>
    <property type="molecule type" value="Genomic_DNA"/>
</dbReference>
<comment type="caution">
    <text evidence="1">The sequence shown here is derived from an EMBL/GenBank/DDBJ whole genome shotgun (WGS) entry which is preliminary data.</text>
</comment>
<dbReference type="Proteomes" id="UP000523139">
    <property type="component" value="Unassembled WGS sequence"/>
</dbReference>
<reference evidence="1 2" key="1">
    <citation type="submission" date="2020-04" db="EMBL/GenBank/DDBJ databases">
        <title>Nesterenkonia sp. nov., isolated from marine sediment.</title>
        <authorList>
            <person name="Zhang G."/>
        </authorList>
    </citation>
    <scope>NUCLEOTIDE SEQUENCE [LARGE SCALE GENOMIC DNA]</scope>
    <source>
        <strain evidence="1 2">MY13</strain>
    </source>
</reference>
<evidence type="ECO:0000313" key="2">
    <source>
        <dbReference type="Proteomes" id="UP000523139"/>
    </source>
</evidence>
<protein>
    <recommendedName>
        <fullName evidence="3">Integrase</fullName>
    </recommendedName>
</protein>
<gene>
    <name evidence="1" type="ORF">HGQ17_09585</name>
</gene>
<evidence type="ECO:0000313" key="1">
    <source>
        <dbReference type="EMBL" id="NLS10237.1"/>
    </source>
</evidence>
<name>A0A7X8YEH9_9MICC</name>
<proteinExistence type="predicted"/>
<sequence>MTELAESGIPVTVTCRVLKLSRQPYYRWLANPITPSEMVEAYRANALFDAHQDDP</sequence>
<accession>A0A7X8YEH9</accession>
<evidence type="ECO:0008006" key="3">
    <source>
        <dbReference type="Google" id="ProtNLM"/>
    </source>
</evidence>